<sequence>MSGETALNATYSTFEDPQNDRVTENEIDKKDQTLYEQSSVSSDWESLASSQNPFLDPQVEKHYREMYEHCEYECRGSFDPDLKWSRREEARLLRKIDWRVAIPACFMFAALQIDRGNVQQAVADNMLEDLNMSTNDYNTGMQIFYAAFTVAEVPSQLLSKRIGPDIFIPIQMVAWSIVSMAQSAITNKGGFFASRAFLGLLEGGFIADLVLWLSYFYTSRELTIRLSWFWTTLSLVQIVTALLAFVILRMRGVGGLTGWQWLLLIEGAITFLIGLSAFYMMVPSAVQTRNWLHPKGWFSEREERIVVNRVLRDDPSKGDMNNRQALTLSKLWTAISDYDLWPIYAIGILAYIPVGTLTPYLTLNLKQLGFSTFNVQLLSIPYNVLHIILLLAITWFSERIQERSLVALMAPVYSTFLLGFIRWWSGSMIQAWPTYVITTLFLGQPYIHAICVSWASRNSSSIKTRSVSSAIYNMFVQLGSIAANQIYRADDKPLYHRGNEQLFWISLALIPLLLFTKGYYIFRNRQKARAWDAFTDEEKRIYLLKPTQEGNKRLDFRFAH</sequence>
<protein>
    <submittedName>
        <fullName evidence="8">LADA_0H01750g1_1</fullName>
    </submittedName>
</protein>
<organism evidence="8 9">
    <name type="scientific">Lachancea dasiensis</name>
    <dbReference type="NCBI Taxonomy" id="1072105"/>
    <lineage>
        <taxon>Eukaryota</taxon>
        <taxon>Fungi</taxon>
        <taxon>Dikarya</taxon>
        <taxon>Ascomycota</taxon>
        <taxon>Saccharomycotina</taxon>
        <taxon>Saccharomycetes</taxon>
        <taxon>Saccharomycetales</taxon>
        <taxon>Saccharomycetaceae</taxon>
        <taxon>Lachancea</taxon>
    </lineage>
</organism>
<feature type="transmembrane region" description="Helical" evidence="7">
    <location>
        <begin position="405"/>
        <end position="425"/>
    </location>
</feature>
<dbReference type="InterPro" id="IPR011701">
    <property type="entry name" value="MFS"/>
</dbReference>
<evidence type="ECO:0000313" key="9">
    <source>
        <dbReference type="Proteomes" id="UP000190274"/>
    </source>
</evidence>
<dbReference type="InterPro" id="IPR036259">
    <property type="entry name" value="MFS_trans_sf"/>
</dbReference>
<proteinExistence type="predicted"/>
<accession>A0A1G4JZD2</accession>
<comment type="subcellular location">
    <subcellularLocation>
        <location evidence="1">Membrane</location>
        <topology evidence="1">Multi-pass membrane protein</topology>
    </subcellularLocation>
</comment>
<dbReference type="Proteomes" id="UP000190274">
    <property type="component" value="Chromosome H"/>
</dbReference>
<evidence type="ECO:0000313" key="8">
    <source>
        <dbReference type="EMBL" id="SCU96597.1"/>
    </source>
</evidence>
<feature type="transmembrane region" description="Helical" evidence="7">
    <location>
        <begin position="260"/>
        <end position="282"/>
    </location>
</feature>
<feature type="transmembrane region" description="Helical" evidence="7">
    <location>
        <begin position="228"/>
        <end position="248"/>
    </location>
</feature>
<evidence type="ECO:0000256" key="6">
    <source>
        <dbReference type="SAM" id="MobiDB-lite"/>
    </source>
</evidence>
<feature type="transmembrane region" description="Helical" evidence="7">
    <location>
        <begin position="467"/>
        <end position="487"/>
    </location>
</feature>
<evidence type="ECO:0000256" key="3">
    <source>
        <dbReference type="ARBA" id="ARBA00022692"/>
    </source>
</evidence>
<evidence type="ECO:0000256" key="1">
    <source>
        <dbReference type="ARBA" id="ARBA00004141"/>
    </source>
</evidence>
<evidence type="ECO:0000256" key="7">
    <source>
        <dbReference type="SAM" id="Phobius"/>
    </source>
</evidence>
<gene>
    <name evidence="8" type="ORF">LADA_0H01750G</name>
</gene>
<feature type="region of interest" description="Disordered" evidence="6">
    <location>
        <begin position="1"/>
        <end position="35"/>
    </location>
</feature>
<keyword evidence="4 7" id="KW-1133">Transmembrane helix</keyword>
<feature type="transmembrane region" description="Helical" evidence="7">
    <location>
        <begin position="431"/>
        <end position="455"/>
    </location>
</feature>
<dbReference type="SUPFAM" id="SSF103473">
    <property type="entry name" value="MFS general substrate transporter"/>
    <property type="match status" value="1"/>
</dbReference>
<dbReference type="PANTHER" id="PTHR43791:SF29">
    <property type="entry name" value="MAJOR FACILITATOR SUPERFAMILY (MFS) PROFILE DOMAIN-CONTAINING PROTEIN"/>
    <property type="match status" value="1"/>
</dbReference>
<feature type="transmembrane region" description="Helical" evidence="7">
    <location>
        <begin position="197"/>
        <end position="216"/>
    </location>
</feature>
<dbReference type="Gene3D" id="1.20.1250.20">
    <property type="entry name" value="MFS general substrate transporter like domains"/>
    <property type="match status" value="2"/>
</dbReference>
<feature type="transmembrane region" description="Helical" evidence="7">
    <location>
        <begin position="373"/>
        <end position="393"/>
    </location>
</feature>
<dbReference type="Pfam" id="PF07690">
    <property type="entry name" value="MFS_1"/>
    <property type="match status" value="1"/>
</dbReference>
<dbReference type="PANTHER" id="PTHR43791">
    <property type="entry name" value="PERMEASE-RELATED"/>
    <property type="match status" value="1"/>
</dbReference>
<dbReference type="GO" id="GO:0016020">
    <property type="term" value="C:membrane"/>
    <property type="evidence" value="ECO:0007669"/>
    <property type="project" value="UniProtKB-SubCell"/>
</dbReference>
<feature type="transmembrane region" description="Helical" evidence="7">
    <location>
        <begin position="340"/>
        <end position="361"/>
    </location>
</feature>
<evidence type="ECO:0000256" key="2">
    <source>
        <dbReference type="ARBA" id="ARBA00022448"/>
    </source>
</evidence>
<keyword evidence="3 7" id="KW-0812">Transmembrane</keyword>
<feature type="compositionally biased region" description="Polar residues" evidence="6">
    <location>
        <begin position="1"/>
        <end position="16"/>
    </location>
</feature>
<reference evidence="8 9" key="1">
    <citation type="submission" date="2016-03" db="EMBL/GenBank/DDBJ databases">
        <authorList>
            <person name="Devillers H."/>
        </authorList>
    </citation>
    <scope>NUCLEOTIDE SEQUENCE [LARGE SCALE GENOMIC DNA]</scope>
    <source>
        <strain evidence="8">CBS 10888</strain>
    </source>
</reference>
<dbReference type="GO" id="GO:0022857">
    <property type="term" value="F:transmembrane transporter activity"/>
    <property type="evidence" value="ECO:0007669"/>
    <property type="project" value="InterPro"/>
</dbReference>
<dbReference type="EMBL" id="LT598461">
    <property type="protein sequence ID" value="SCU96597.1"/>
    <property type="molecule type" value="Genomic_DNA"/>
</dbReference>
<dbReference type="OrthoDB" id="1935484at2759"/>
<dbReference type="AlphaFoldDB" id="A0A1G4JZD2"/>
<keyword evidence="5 7" id="KW-0472">Membrane</keyword>
<dbReference type="FunFam" id="1.20.1250.20:FF:000247">
    <property type="entry name" value="MFS general substrate transporter"/>
    <property type="match status" value="1"/>
</dbReference>
<evidence type="ECO:0000256" key="5">
    <source>
        <dbReference type="ARBA" id="ARBA00023136"/>
    </source>
</evidence>
<keyword evidence="9" id="KW-1185">Reference proteome</keyword>
<evidence type="ECO:0000256" key="4">
    <source>
        <dbReference type="ARBA" id="ARBA00022989"/>
    </source>
</evidence>
<name>A0A1G4JZD2_9SACH</name>
<dbReference type="FunFam" id="1.20.1250.20:FF:000106">
    <property type="entry name" value="MFS transporter, putative"/>
    <property type="match status" value="1"/>
</dbReference>
<feature type="compositionally biased region" description="Basic and acidic residues" evidence="6">
    <location>
        <begin position="18"/>
        <end position="33"/>
    </location>
</feature>
<feature type="transmembrane region" description="Helical" evidence="7">
    <location>
        <begin position="502"/>
        <end position="522"/>
    </location>
</feature>
<keyword evidence="2" id="KW-0813">Transport</keyword>